<proteinExistence type="predicted"/>
<keyword evidence="2" id="KW-1185">Reference proteome</keyword>
<dbReference type="Gene3D" id="3.30.429.10">
    <property type="entry name" value="Macrophage Migration Inhibitory Factor"/>
    <property type="match status" value="1"/>
</dbReference>
<dbReference type="Proteomes" id="UP001164676">
    <property type="component" value="Chromosome"/>
</dbReference>
<dbReference type="CDD" id="cd00580">
    <property type="entry name" value="CHMI"/>
    <property type="match status" value="1"/>
</dbReference>
<organism evidence="1 2">
    <name type="scientific">Salinivibrio proteolyticus</name>
    <dbReference type="NCBI Taxonomy" id="334715"/>
    <lineage>
        <taxon>Bacteria</taxon>
        <taxon>Pseudomonadati</taxon>
        <taxon>Pseudomonadota</taxon>
        <taxon>Gammaproteobacteria</taxon>
        <taxon>Vibrionales</taxon>
        <taxon>Vibrionaceae</taxon>
        <taxon>Salinivibrio</taxon>
    </lineage>
</organism>
<dbReference type="EMBL" id="CP114584">
    <property type="protein sequence ID" value="WBA14945.1"/>
    <property type="molecule type" value="Genomic_DNA"/>
</dbReference>
<dbReference type="Pfam" id="PF02962">
    <property type="entry name" value="CHMI"/>
    <property type="match status" value="1"/>
</dbReference>
<dbReference type="PANTHER" id="PTHR37950">
    <property type="entry name" value="4-HYDROXYPHENYLACETATE CATABOLISM PROTEIN"/>
    <property type="match status" value="1"/>
</dbReference>
<dbReference type="InterPro" id="IPR004220">
    <property type="entry name" value="5-COMe_2-OHmuconate_Isoase"/>
</dbReference>
<sequence>MPHLIMEYTESVSERVNIDQVVEALHQAAIASEVFEPAALKSRAVPCGVWRVGEQADRGDFIHVEFRLLDGRTVAQKQAISQALVDVLSRHASHVSSLTVEIRDMETKSYSKRVASAAV</sequence>
<dbReference type="SUPFAM" id="SSF55331">
    <property type="entry name" value="Tautomerase/MIF"/>
    <property type="match status" value="1"/>
</dbReference>
<reference evidence="1" key="1">
    <citation type="submission" date="2022-09" db="EMBL/GenBank/DDBJ databases">
        <authorList>
            <person name="Li Z.-J."/>
        </authorList>
    </citation>
    <scope>NUCLEOTIDE SEQUENCE</scope>
    <source>
        <strain evidence="1">TGB10</strain>
    </source>
</reference>
<protein>
    <submittedName>
        <fullName evidence="1">5-carboxymethyl-2-hydroxymuconate Delta-isomerase</fullName>
    </submittedName>
</protein>
<dbReference type="RefSeq" id="WP_269597905.1">
    <property type="nucleotide sequence ID" value="NZ_CP114584.1"/>
</dbReference>
<gene>
    <name evidence="1" type="ORF">N7E60_01055</name>
</gene>
<name>A0ABY7LCF9_9GAMM</name>
<accession>A0ABY7LCF9</accession>
<dbReference type="InterPro" id="IPR014347">
    <property type="entry name" value="Tautomerase/MIF_sf"/>
</dbReference>
<evidence type="ECO:0000313" key="1">
    <source>
        <dbReference type="EMBL" id="WBA14945.1"/>
    </source>
</evidence>
<evidence type="ECO:0000313" key="2">
    <source>
        <dbReference type="Proteomes" id="UP001164676"/>
    </source>
</evidence>
<dbReference type="PANTHER" id="PTHR37950:SF1">
    <property type="entry name" value="4-HYDROXYPHENYLACETATE CATABOLISM PROTEIN"/>
    <property type="match status" value="1"/>
</dbReference>